<evidence type="ECO:0000256" key="1">
    <source>
        <dbReference type="SAM" id="MobiDB-lite"/>
    </source>
</evidence>
<organism evidence="2 3">
    <name type="scientific">Fasciolopsis buskii</name>
    <dbReference type="NCBI Taxonomy" id="27845"/>
    <lineage>
        <taxon>Eukaryota</taxon>
        <taxon>Metazoa</taxon>
        <taxon>Spiralia</taxon>
        <taxon>Lophotrochozoa</taxon>
        <taxon>Platyhelminthes</taxon>
        <taxon>Trematoda</taxon>
        <taxon>Digenea</taxon>
        <taxon>Plagiorchiida</taxon>
        <taxon>Echinostomata</taxon>
        <taxon>Echinostomatoidea</taxon>
        <taxon>Fasciolidae</taxon>
        <taxon>Fasciolopsis</taxon>
    </lineage>
</organism>
<dbReference type="EMBL" id="LUCM01009439">
    <property type="protein sequence ID" value="KAA0186997.1"/>
    <property type="molecule type" value="Genomic_DNA"/>
</dbReference>
<dbReference type="AlphaFoldDB" id="A0A8E0RSK0"/>
<sequence length="340" mass="38784">MPDMRLSLSSTTENFKDVFLPSNGPHSTKSALKNTVFSNLIVSEDLRTWRNAFECIFSESLGENLPDLQQNIYPIIAGKDSCWLCIRLRLDTSSLNLLGIERAPPKDEKGITYLAFIAHLYRVSTEEQLLSSTEDNRRIVLHRNMDGIKSLRQCAEIKRLGCVSKTKLPKMTRSTYAMDNKTELCHNTIDDKRQEESTKLDTCNLMLWPMYPASMEVDRPKTLPSVDMDADTTSSDRNEIGSRSIGNPITALLCVAMSERVLSPQAFFERAQLRNWLVRAWPHWHRELMTELFGIVRMLGHTPQALVNQSLDSLVHPSDSSRLGRWLYKNGQFIGHSFGY</sequence>
<evidence type="ECO:0000313" key="2">
    <source>
        <dbReference type="EMBL" id="KAA0186997.1"/>
    </source>
</evidence>
<evidence type="ECO:0000313" key="3">
    <source>
        <dbReference type="Proteomes" id="UP000728185"/>
    </source>
</evidence>
<dbReference type="OrthoDB" id="10412076at2759"/>
<proteinExistence type="predicted"/>
<name>A0A8E0RSK0_9TREM</name>
<reference evidence="2" key="1">
    <citation type="submission" date="2019-05" db="EMBL/GenBank/DDBJ databases">
        <title>Annotation for the trematode Fasciolopsis buski.</title>
        <authorList>
            <person name="Choi Y.-J."/>
        </authorList>
    </citation>
    <scope>NUCLEOTIDE SEQUENCE</scope>
    <source>
        <strain evidence="2">HT</strain>
        <tissue evidence="2">Whole worm</tissue>
    </source>
</reference>
<feature type="region of interest" description="Disordered" evidence="1">
    <location>
        <begin position="220"/>
        <end position="241"/>
    </location>
</feature>
<protein>
    <submittedName>
        <fullName evidence="2">Uncharacterized protein</fullName>
    </submittedName>
</protein>
<gene>
    <name evidence="2" type="ORF">FBUS_03703</name>
</gene>
<dbReference type="Proteomes" id="UP000728185">
    <property type="component" value="Unassembled WGS sequence"/>
</dbReference>
<keyword evidence="3" id="KW-1185">Reference proteome</keyword>
<comment type="caution">
    <text evidence="2">The sequence shown here is derived from an EMBL/GenBank/DDBJ whole genome shotgun (WGS) entry which is preliminary data.</text>
</comment>
<accession>A0A8E0RSK0</accession>